<accession>A0A401NUB9</accession>
<evidence type="ECO:0000313" key="2">
    <source>
        <dbReference type="EMBL" id="GCB64493.1"/>
    </source>
</evidence>
<dbReference type="EMBL" id="BFAA01001374">
    <property type="protein sequence ID" value="GCB64493.1"/>
    <property type="molecule type" value="Genomic_DNA"/>
</dbReference>
<gene>
    <name evidence="2" type="ORF">scyTo_0004615</name>
</gene>
<keyword evidence="3" id="KW-1185">Reference proteome</keyword>
<keyword evidence="1" id="KW-0175">Coiled coil</keyword>
<dbReference type="AlphaFoldDB" id="A0A401NUB9"/>
<feature type="coiled-coil region" evidence="1">
    <location>
        <begin position="21"/>
        <end position="62"/>
    </location>
</feature>
<proteinExistence type="predicted"/>
<evidence type="ECO:0000256" key="1">
    <source>
        <dbReference type="SAM" id="Coils"/>
    </source>
</evidence>
<sequence>MAIMSCLAQLRGTEEVVRTLRREIEKRDKNSEGDVNEYEKENRELREQLAAKDKEMANAKRAHQSCLAHLSSFQSQYDKACQDMCW</sequence>
<name>A0A401NUB9_SCYTO</name>
<evidence type="ECO:0000313" key="3">
    <source>
        <dbReference type="Proteomes" id="UP000288216"/>
    </source>
</evidence>
<protein>
    <submittedName>
        <fullName evidence="2">Uncharacterized protein</fullName>
    </submittedName>
</protein>
<dbReference type="Proteomes" id="UP000288216">
    <property type="component" value="Unassembled WGS sequence"/>
</dbReference>
<reference evidence="2 3" key="1">
    <citation type="journal article" date="2018" name="Nat. Ecol. Evol.">
        <title>Shark genomes provide insights into elasmobranch evolution and the origin of vertebrates.</title>
        <authorList>
            <person name="Hara Y"/>
            <person name="Yamaguchi K"/>
            <person name="Onimaru K"/>
            <person name="Kadota M"/>
            <person name="Koyanagi M"/>
            <person name="Keeley SD"/>
            <person name="Tatsumi K"/>
            <person name="Tanaka K"/>
            <person name="Motone F"/>
            <person name="Kageyama Y"/>
            <person name="Nozu R"/>
            <person name="Adachi N"/>
            <person name="Nishimura O"/>
            <person name="Nakagawa R"/>
            <person name="Tanegashima C"/>
            <person name="Kiyatake I"/>
            <person name="Matsumoto R"/>
            <person name="Murakumo K"/>
            <person name="Nishida K"/>
            <person name="Terakita A"/>
            <person name="Kuratani S"/>
            <person name="Sato K"/>
            <person name="Hyodo S Kuraku.S."/>
        </authorList>
    </citation>
    <scope>NUCLEOTIDE SEQUENCE [LARGE SCALE GENOMIC DNA]</scope>
</reference>
<comment type="caution">
    <text evidence="2">The sequence shown here is derived from an EMBL/GenBank/DDBJ whole genome shotgun (WGS) entry which is preliminary data.</text>
</comment>
<organism evidence="2 3">
    <name type="scientific">Scyliorhinus torazame</name>
    <name type="common">Cloudy catshark</name>
    <name type="synonym">Catulus torazame</name>
    <dbReference type="NCBI Taxonomy" id="75743"/>
    <lineage>
        <taxon>Eukaryota</taxon>
        <taxon>Metazoa</taxon>
        <taxon>Chordata</taxon>
        <taxon>Craniata</taxon>
        <taxon>Vertebrata</taxon>
        <taxon>Chondrichthyes</taxon>
        <taxon>Elasmobranchii</taxon>
        <taxon>Galeomorphii</taxon>
        <taxon>Galeoidea</taxon>
        <taxon>Carcharhiniformes</taxon>
        <taxon>Scyliorhinidae</taxon>
        <taxon>Scyliorhinus</taxon>
    </lineage>
</organism>